<dbReference type="STRING" id="1344416.A0A139AXF0"/>
<dbReference type="GO" id="GO:0003824">
    <property type="term" value="F:catalytic activity"/>
    <property type="evidence" value="ECO:0007669"/>
    <property type="project" value="InterPro"/>
</dbReference>
<dbReference type="Proteomes" id="UP000070544">
    <property type="component" value="Unassembled WGS sequence"/>
</dbReference>
<sequence length="474" mass="51597">MALSPAQRLADSREKDETLSALVACITAAGLSLDDKQLKTIEDWISSEGITGTALASAFTGTIVPKLHGLSYSVSLAIFAAFRGESIGGAGNRAGNQQFVIPNSNNTPDTPNVHHGARIAARSLLDVLGLDFARFQNVHGVPSVDEIVSGTTITGSTEPFAPTPFLVSESITGMNVALGVLANIISKMRFGHTQHVTVNVNHASASLSTHCNMWLDGNHYKQLIRAAAAAQENPHREFMQLFQNTFRAKNGWVYMYQRATDTPEGLLEGLGFPKEDIPRIYQLTKTSSETRHEFLRLLSDKIYSWPSALELEQHMIKLGRGAVVVPKSDEEFRESEHGKIAVNFPPIEILPQEQPGANWLPQPFEKLAGSQGKGPLSGIKVLEVTRILMGPQITCVLAGLGASVLRVSSKQLEDGKTVAMCLNVGKRSVYLDLKSEEGKRIFTSLVADADVVVQKGLAMRMVRWIGLDSEWKDS</sequence>
<dbReference type="AlphaFoldDB" id="A0A139AXF0"/>
<dbReference type="Pfam" id="PF02515">
    <property type="entry name" value="CoA_transf_3"/>
    <property type="match status" value="2"/>
</dbReference>
<evidence type="ECO:0008006" key="4">
    <source>
        <dbReference type="Google" id="ProtNLM"/>
    </source>
</evidence>
<dbReference type="PANTHER" id="PTHR48229">
    <property type="entry name" value="CAIB/BAIF FAMILY ENZYME (AFU_ORTHOLOGUE AFUA_1G05360)-RELATED"/>
    <property type="match status" value="1"/>
</dbReference>
<dbReference type="Gene3D" id="3.40.50.10540">
    <property type="entry name" value="Crotonobetainyl-coa:carnitine coa-transferase, domain 1"/>
    <property type="match status" value="2"/>
</dbReference>
<comment type="similarity">
    <text evidence="1">Belongs to the CoA-transferase III family.</text>
</comment>
<evidence type="ECO:0000313" key="3">
    <source>
        <dbReference type="Proteomes" id="UP000070544"/>
    </source>
</evidence>
<reference evidence="2 3" key="1">
    <citation type="journal article" date="2015" name="Genome Biol. Evol.">
        <title>Phylogenomic analyses indicate that early fungi evolved digesting cell walls of algal ancestors of land plants.</title>
        <authorList>
            <person name="Chang Y."/>
            <person name="Wang S."/>
            <person name="Sekimoto S."/>
            <person name="Aerts A.L."/>
            <person name="Choi C."/>
            <person name="Clum A."/>
            <person name="LaButti K.M."/>
            <person name="Lindquist E.A."/>
            <person name="Yee Ngan C."/>
            <person name="Ohm R.A."/>
            <person name="Salamov A.A."/>
            <person name="Grigoriev I.V."/>
            <person name="Spatafora J.W."/>
            <person name="Berbee M.L."/>
        </authorList>
    </citation>
    <scope>NUCLEOTIDE SEQUENCE [LARGE SCALE GENOMIC DNA]</scope>
    <source>
        <strain evidence="2 3">JEL478</strain>
    </source>
</reference>
<dbReference type="OMA" id="CHTHEEF"/>
<organism evidence="2 3">
    <name type="scientific">Gonapodya prolifera (strain JEL478)</name>
    <name type="common">Monoblepharis prolifera</name>
    <dbReference type="NCBI Taxonomy" id="1344416"/>
    <lineage>
        <taxon>Eukaryota</taxon>
        <taxon>Fungi</taxon>
        <taxon>Fungi incertae sedis</taxon>
        <taxon>Chytridiomycota</taxon>
        <taxon>Chytridiomycota incertae sedis</taxon>
        <taxon>Monoblepharidomycetes</taxon>
        <taxon>Monoblepharidales</taxon>
        <taxon>Gonapodyaceae</taxon>
        <taxon>Gonapodya</taxon>
    </lineage>
</organism>
<gene>
    <name evidence="2" type="ORF">M427DRAFT_314415</name>
</gene>
<evidence type="ECO:0000256" key="1">
    <source>
        <dbReference type="ARBA" id="ARBA00008383"/>
    </source>
</evidence>
<dbReference type="InterPro" id="IPR052985">
    <property type="entry name" value="CoA-trans_III_biosynth/detox"/>
</dbReference>
<dbReference type="InterPro" id="IPR003673">
    <property type="entry name" value="CoA-Trfase_fam_III"/>
</dbReference>
<dbReference type="InterPro" id="IPR023606">
    <property type="entry name" value="CoA-Trfase_III_dom_1_sf"/>
</dbReference>
<proteinExistence type="inferred from homology"/>
<evidence type="ECO:0000313" key="2">
    <source>
        <dbReference type="EMBL" id="KXS21253.1"/>
    </source>
</evidence>
<keyword evidence="3" id="KW-1185">Reference proteome</keyword>
<dbReference type="Gene3D" id="3.30.1540.10">
    <property type="entry name" value="formyl-coa transferase, domain 3"/>
    <property type="match status" value="1"/>
</dbReference>
<name>A0A139AXF0_GONPJ</name>
<dbReference type="SUPFAM" id="SSF89796">
    <property type="entry name" value="CoA-transferase family III (CaiB/BaiF)"/>
    <property type="match status" value="2"/>
</dbReference>
<accession>A0A139AXF0</accession>
<dbReference type="PANTHER" id="PTHR48229:SF1">
    <property type="entry name" value="ALPHA METHYLACYL-COA RACEMASE-RELATED"/>
    <property type="match status" value="1"/>
</dbReference>
<dbReference type="InterPro" id="IPR044855">
    <property type="entry name" value="CoA-Trfase_III_dom3_sf"/>
</dbReference>
<protein>
    <recommendedName>
        <fullName evidence="4">CoA-transferase family III</fullName>
    </recommendedName>
</protein>
<dbReference type="EMBL" id="KQ965733">
    <property type="protein sequence ID" value="KXS21253.1"/>
    <property type="molecule type" value="Genomic_DNA"/>
</dbReference>
<dbReference type="OrthoDB" id="2308815at2759"/>